<protein>
    <submittedName>
        <fullName evidence="7">YjgP/YjgQ family permease</fullName>
    </submittedName>
</protein>
<feature type="transmembrane region" description="Helical" evidence="6">
    <location>
        <begin position="101"/>
        <end position="123"/>
    </location>
</feature>
<organism evidence="7 8">
    <name type="scientific">Candidatus Avelusimicrobium gallicola</name>
    <dbReference type="NCBI Taxonomy" id="2562704"/>
    <lineage>
        <taxon>Bacteria</taxon>
        <taxon>Pseudomonadati</taxon>
        <taxon>Elusimicrobiota</taxon>
        <taxon>Elusimicrobia</taxon>
        <taxon>Elusimicrobiales</taxon>
        <taxon>Elusimicrobiaceae</taxon>
        <taxon>Candidatus Avelusimicrobium</taxon>
    </lineage>
</organism>
<dbReference type="AlphaFoldDB" id="A0A928HER1"/>
<evidence type="ECO:0000256" key="5">
    <source>
        <dbReference type="ARBA" id="ARBA00023136"/>
    </source>
</evidence>
<name>A0A928HER1_9BACT</name>
<keyword evidence="4 6" id="KW-1133">Transmembrane helix</keyword>
<evidence type="ECO:0000256" key="3">
    <source>
        <dbReference type="ARBA" id="ARBA00022692"/>
    </source>
</evidence>
<dbReference type="PANTHER" id="PTHR33529:SF6">
    <property type="entry name" value="YJGP_YJGQ FAMILY PERMEASE"/>
    <property type="match status" value="1"/>
</dbReference>
<evidence type="ECO:0000256" key="4">
    <source>
        <dbReference type="ARBA" id="ARBA00022989"/>
    </source>
</evidence>
<keyword evidence="3 6" id="KW-0812">Transmembrane</keyword>
<evidence type="ECO:0000313" key="8">
    <source>
        <dbReference type="Proteomes" id="UP000725649"/>
    </source>
</evidence>
<gene>
    <name evidence="7" type="ORF">E7027_02280</name>
</gene>
<dbReference type="Proteomes" id="UP000725649">
    <property type="component" value="Unassembled WGS sequence"/>
</dbReference>
<accession>A0A928HER1</accession>
<evidence type="ECO:0000256" key="6">
    <source>
        <dbReference type="SAM" id="Phobius"/>
    </source>
</evidence>
<dbReference type="GO" id="GO:0015920">
    <property type="term" value="P:lipopolysaccharide transport"/>
    <property type="evidence" value="ECO:0007669"/>
    <property type="project" value="TreeGrafter"/>
</dbReference>
<sequence>MNISIFSRYIAKSLLTFFAGVTGILTFVIFMMRSIKVLDMAMTYGTGIGWIASSLFNLLPDVFCLSAPMAFQIAVLLTLTSMSEHGELIALRAAGFSFKEIVRPLLICAVSLSVLLFVLGNWLTPRSYKRFLERREEARSKITKVTLEPKTFINLGDWDLYLEKLDPSTHTAQLIHLIKKNDEGALSTKVNATSGKVILTDTAIGLHLEDGQMQRIDEKNNSSIIAANFDDYTMSISLVRDRERSRKVGEMTTTKLLRLLRTGLVEEKLANEYKTTISMRNVLALSPIILLFVSCPIGFSFGKRTNKGWGMLFSVIIIFTFYLLMTFGLSLGKKYGWISYPGPWLPIFTGAGVAYWLWKKRLNI</sequence>
<dbReference type="InterPro" id="IPR005495">
    <property type="entry name" value="LptG/LptF_permease"/>
</dbReference>
<evidence type="ECO:0000256" key="1">
    <source>
        <dbReference type="ARBA" id="ARBA00004651"/>
    </source>
</evidence>
<feature type="transmembrane region" description="Helical" evidence="6">
    <location>
        <begin position="282"/>
        <end position="302"/>
    </location>
</feature>
<comment type="caution">
    <text evidence="7">The sequence shown here is derived from an EMBL/GenBank/DDBJ whole genome shotgun (WGS) entry which is preliminary data.</text>
</comment>
<dbReference type="GO" id="GO:0043190">
    <property type="term" value="C:ATP-binding cassette (ABC) transporter complex"/>
    <property type="evidence" value="ECO:0007669"/>
    <property type="project" value="TreeGrafter"/>
</dbReference>
<dbReference type="PANTHER" id="PTHR33529">
    <property type="entry name" value="SLR0882 PROTEIN-RELATED"/>
    <property type="match status" value="1"/>
</dbReference>
<evidence type="ECO:0000256" key="2">
    <source>
        <dbReference type="ARBA" id="ARBA00022475"/>
    </source>
</evidence>
<comment type="subcellular location">
    <subcellularLocation>
        <location evidence="1">Cell membrane</location>
        <topology evidence="1">Multi-pass membrane protein</topology>
    </subcellularLocation>
</comment>
<keyword evidence="5 6" id="KW-0472">Membrane</keyword>
<proteinExistence type="predicted"/>
<evidence type="ECO:0000313" key="7">
    <source>
        <dbReference type="EMBL" id="MBE6420958.1"/>
    </source>
</evidence>
<feature type="transmembrane region" description="Helical" evidence="6">
    <location>
        <begin position="6"/>
        <end position="30"/>
    </location>
</feature>
<feature type="transmembrane region" description="Helical" evidence="6">
    <location>
        <begin position="309"/>
        <end position="331"/>
    </location>
</feature>
<dbReference type="EMBL" id="SUVG01000002">
    <property type="protein sequence ID" value="MBE6420958.1"/>
    <property type="molecule type" value="Genomic_DNA"/>
</dbReference>
<dbReference type="Pfam" id="PF03739">
    <property type="entry name" value="LptF_LptG"/>
    <property type="match status" value="1"/>
</dbReference>
<keyword evidence="2" id="KW-1003">Cell membrane</keyword>
<reference evidence="7" key="1">
    <citation type="submission" date="2019-04" db="EMBL/GenBank/DDBJ databases">
        <title>Evolution of Biomass-Degrading Anaerobic Consortia Revealed by Metagenomics.</title>
        <authorList>
            <person name="Peng X."/>
        </authorList>
    </citation>
    <scope>NUCLEOTIDE SEQUENCE</scope>
    <source>
        <strain evidence="7">SIG66</strain>
    </source>
</reference>
<feature type="transmembrane region" description="Helical" evidence="6">
    <location>
        <begin position="337"/>
        <end position="358"/>
    </location>
</feature>